<evidence type="ECO:0000256" key="2">
    <source>
        <dbReference type="ARBA" id="ARBA00022603"/>
    </source>
</evidence>
<evidence type="ECO:0000313" key="8">
    <source>
        <dbReference type="EMBL" id="MRH41580.1"/>
    </source>
</evidence>
<organism evidence="8 9">
    <name type="scientific">Aquibacillus halophilus</name>
    <dbReference type="NCBI Taxonomy" id="930132"/>
    <lineage>
        <taxon>Bacteria</taxon>
        <taxon>Bacillati</taxon>
        <taxon>Bacillota</taxon>
        <taxon>Bacilli</taxon>
        <taxon>Bacillales</taxon>
        <taxon>Bacillaceae</taxon>
        <taxon>Aquibacillus</taxon>
    </lineage>
</organism>
<dbReference type="AlphaFoldDB" id="A0A6A8D8J0"/>
<dbReference type="Gene3D" id="3.90.120.10">
    <property type="entry name" value="DNA Methylase, subunit A, domain 2"/>
    <property type="match status" value="1"/>
</dbReference>
<dbReference type="NCBIfam" id="TIGR00675">
    <property type="entry name" value="dcm"/>
    <property type="match status" value="1"/>
</dbReference>
<evidence type="ECO:0000256" key="3">
    <source>
        <dbReference type="ARBA" id="ARBA00022679"/>
    </source>
</evidence>
<keyword evidence="5" id="KW-0680">Restriction system</keyword>
<evidence type="ECO:0000256" key="4">
    <source>
        <dbReference type="ARBA" id="ARBA00022691"/>
    </source>
</evidence>
<dbReference type="PANTHER" id="PTHR10629:SF52">
    <property type="entry name" value="DNA (CYTOSINE-5)-METHYLTRANSFERASE 1"/>
    <property type="match status" value="1"/>
</dbReference>
<reference evidence="8" key="1">
    <citation type="submission" date="2019-11" db="EMBL/GenBank/DDBJ databases">
        <authorList>
            <person name="Li J."/>
        </authorList>
    </citation>
    <scope>NUCLEOTIDE SEQUENCE</scope>
    <source>
        <strain evidence="8">B6B</strain>
    </source>
</reference>
<dbReference type="GO" id="GO:0003886">
    <property type="term" value="F:DNA (cytosine-5-)-methyltransferase activity"/>
    <property type="evidence" value="ECO:0007669"/>
    <property type="project" value="UniProtKB-EC"/>
</dbReference>
<dbReference type="GO" id="GO:0003677">
    <property type="term" value="F:DNA binding"/>
    <property type="evidence" value="ECO:0007669"/>
    <property type="project" value="TreeGrafter"/>
</dbReference>
<dbReference type="GO" id="GO:0032259">
    <property type="term" value="P:methylation"/>
    <property type="evidence" value="ECO:0007669"/>
    <property type="project" value="UniProtKB-KW"/>
</dbReference>
<dbReference type="PROSITE" id="PS51679">
    <property type="entry name" value="SAM_MT_C5"/>
    <property type="match status" value="1"/>
</dbReference>
<accession>A0A6A8D8J0</accession>
<dbReference type="InterPro" id="IPR029063">
    <property type="entry name" value="SAM-dependent_MTases_sf"/>
</dbReference>
<dbReference type="Pfam" id="PF00145">
    <property type="entry name" value="DNA_methylase"/>
    <property type="match status" value="1"/>
</dbReference>
<proteinExistence type="inferred from homology"/>
<comment type="caution">
    <text evidence="8">The sequence shown here is derived from an EMBL/GenBank/DDBJ whole genome shotgun (WGS) entry which is preliminary data.</text>
</comment>
<evidence type="ECO:0000256" key="6">
    <source>
        <dbReference type="PROSITE-ProRule" id="PRU01016"/>
    </source>
</evidence>
<dbReference type="InterPro" id="IPR050390">
    <property type="entry name" value="C5-Methyltransferase"/>
</dbReference>
<dbReference type="PRINTS" id="PR00105">
    <property type="entry name" value="C5METTRFRASE"/>
</dbReference>
<keyword evidence="2 6" id="KW-0489">Methyltransferase</keyword>
<dbReference type="Gene3D" id="3.40.50.150">
    <property type="entry name" value="Vaccinia Virus protein VP39"/>
    <property type="match status" value="1"/>
</dbReference>
<sequence length="369" mass="42112">MEHYKEDIIMDYKTIDLFCGAGGFSLGFEMAGFKTSLAIDKWDHAINTFNHNRDNQVGISIDINEFDNDRLKALIAQNDITGIIGGPPCQGFSMVGTRDESDDRNSLYLQYVRFVEVVRPKFFILENVKGLLNLKKGHFKDDIIERFSGLGYNVTYKLLKASDYGVPQNRERVFFVGLRNDVFNDTFFAFPKGHESNSVSTSQAISDLPSLDNGDDQEIYKTEPQNDYQQLMRNNSDTVSNNEITNHTEQTKNIISLVPDGGSIKDIPEEYYTVRNYNTAFKRMDSEKPSTTIDCGHRNYFHYKENRVPTVRESARIQSFPDDYYFTGSKTSQYTQVGNAVPPLLAKQIAQEINKLLEVVQDEQLTLNV</sequence>
<dbReference type="EMBL" id="WJNG01000002">
    <property type="protein sequence ID" value="MRH41580.1"/>
    <property type="molecule type" value="Genomic_DNA"/>
</dbReference>
<dbReference type="GO" id="GO:0044027">
    <property type="term" value="P:negative regulation of gene expression via chromosomal CpG island methylation"/>
    <property type="evidence" value="ECO:0007669"/>
    <property type="project" value="TreeGrafter"/>
</dbReference>
<keyword evidence="3 6" id="KW-0808">Transferase</keyword>
<dbReference type="InterPro" id="IPR001525">
    <property type="entry name" value="C5_MeTfrase"/>
</dbReference>
<dbReference type="CDD" id="cd00315">
    <property type="entry name" value="Cyt_C5_DNA_methylase"/>
    <property type="match status" value="1"/>
</dbReference>
<dbReference type="InterPro" id="IPR031303">
    <property type="entry name" value="C5_meth_CS"/>
</dbReference>
<keyword evidence="9" id="KW-1185">Reference proteome</keyword>
<dbReference type="PROSITE" id="PS00095">
    <property type="entry name" value="C5_MTASE_2"/>
    <property type="match status" value="1"/>
</dbReference>
<dbReference type="Proteomes" id="UP000799092">
    <property type="component" value="Unassembled WGS sequence"/>
</dbReference>
<keyword evidence="4 6" id="KW-0949">S-adenosyl-L-methionine</keyword>
<comment type="similarity">
    <text evidence="6 7">Belongs to the class I-like SAM-binding methyltransferase superfamily. C5-methyltransferase family.</text>
</comment>
<dbReference type="EC" id="2.1.1.37" evidence="1"/>
<gene>
    <name evidence="8" type="primary">dcm</name>
    <name evidence="8" type="ORF">GH741_02695</name>
</gene>
<evidence type="ECO:0000256" key="5">
    <source>
        <dbReference type="ARBA" id="ARBA00022747"/>
    </source>
</evidence>
<name>A0A6A8D8J0_9BACI</name>
<evidence type="ECO:0000313" key="9">
    <source>
        <dbReference type="Proteomes" id="UP000799092"/>
    </source>
</evidence>
<evidence type="ECO:0000256" key="1">
    <source>
        <dbReference type="ARBA" id="ARBA00011975"/>
    </source>
</evidence>
<feature type="active site" evidence="6">
    <location>
        <position position="89"/>
    </location>
</feature>
<dbReference type="OrthoDB" id="9813719at2"/>
<dbReference type="GO" id="GO:0009307">
    <property type="term" value="P:DNA restriction-modification system"/>
    <property type="evidence" value="ECO:0007669"/>
    <property type="project" value="UniProtKB-KW"/>
</dbReference>
<evidence type="ECO:0000256" key="7">
    <source>
        <dbReference type="RuleBase" id="RU000416"/>
    </source>
</evidence>
<dbReference type="SUPFAM" id="SSF53335">
    <property type="entry name" value="S-adenosyl-L-methionine-dependent methyltransferases"/>
    <property type="match status" value="1"/>
</dbReference>
<protein>
    <recommendedName>
        <fullName evidence="1">DNA (cytosine-5-)-methyltransferase</fullName>
        <ecNumber evidence="1">2.1.1.37</ecNumber>
    </recommendedName>
</protein>
<dbReference type="PANTHER" id="PTHR10629">
    <property type="entry name" value="CYTOSINE-SPECIFIC METHYLTRANSFERASE"/>
    <property type="match status" value="1"/>
</dbReference>